<proteinExistence type="predicted"/>
<dbReference type="EMBL" id="CADEPI010000003">
    <property type="protein sequence ID" value="CAB3360365.1"/>
    <property type="molecule type" value="Genomic_DNA"/>
</dbReference>
<dbReference type="Proteomes" id="UP000494165">
    <property type="component" value="Unassembled WGS sequence"/>
</dbReference>
<feature type="compositionally biased region" description="Basic and acidic residues" evidence="1">
    <location>
        <begin position="59"/>
        <end position="69"/>
    </location>
</feature>
<sequence>MLTTRREQQLQPQVVPLECEASSSTNDQQLAAMAGAEDEDDDVNVMETDDDDFVVSAAKDTESDDDRKGQAKINSKKGLRKKRKISDYVAQGIDPTKLEDNVDEVVSRFNLGCECVESNCFKNLNAELVYKHRLNIAELTKAEQDMYLMGVTMASLTNPETTAKLKERQRLRAQYVYQGRKVCLDAFLYLENCTHYQLKRIRKHVMTHGVVPRTHGNLGKKPHNTFSLEIYRHANDFIESYIEPYSIQTNTQSKSKNAKKKITITLPQRITRKTLHNEYKEYCEKLSTNSKTMGYSSFRHFISEQFPNIRFVKNDVGVPKPANLELYEPKVIETEEQPQHPPPQPSSMPAPEPAQKELRQEETLVLPQVSTAQLLGTQQAVAHPTIIMDGGTNTTFTTPAGNTYVITQVLPTSFCQVPATFQTVSIAADSQTVQPTTFTFTTT</sequence>
<evidence type="ECO:0000313" key="2">
    <source>
        <dbReference type="EMBL" id="CAB3360365.1"/>
    </source>
</evidence>
<dbReference type="PANTHER" id="PTHR34415:SF1">
    <property type="entry name" value="INTEGRASE CATALYTIC DOMAIN-CONTAINING PROTEIN"/>
    <property type="match status" value="1"/>
</dbReference>
<accession>A0A8S1C2Z9</accession>
<organism evidence="2 3">
    <name type="scientific">Cloeon dipterum</name>
    <dbReference type="NCBI Taxonomy" id="197152"/>
    <lineage>
        <taxon>Eukaryota</taxon>
        <taxon>Metazoa</taxon>
        <taxon>Ecdysozoa</taxon>
        <taxon>Arthropoda</taxon>
        <taxon>Hexapoda</taxon>
        <taxon>Insecta</taxon>
        <taxon>Pterygota</taxon>
        <taxon>Palaeoptera</taxon>
        <taxon>Ephemeroptera</taxon>
        <taxon>Pisciforma</taxon>
        <taxon>Baetidae</taxon>
        <taxon>Cloeon</taxon>
    </lineage>
</organism>
<dbReference type="OrthoDB" id="8194213at2759"/>
<protein>
    <submittedName>
        <fullName evidence="2">Uncharacterized protein</fullName>
    </submittedName>
</protein>
<feature type="region of interest" description="Disordered" evidence="1">
    <location>
        <begin position="57"/>
        <end position="78"/>
    </location>
</feature>
<gene>
    <name evidence="2" type="ORF">CLODIP_2_CD08939</name>
</gene>
<evidence type="ECO:0000256" key="1">
    <source>
        <dbReference type="SAM" id="MobiDB-lite"/>
    </source>
</evidence>
<comment type="caution">
    <text evidence="2">The sequence shown here is derived from an EMBL/GenBank/DDBJ whole genome shotgun (WGS) entry which is preliminary data.</text>
</comment>
<keyword evidence="3" id="KW-1185">Reference proteome</keyword>
<feature type="compositionally biased region" description="Pro residues" evidence="1">
    <location>
        <begin position="339"/>
        <end position="352"/>
    </location>
</feature>
<reference evidence="2 3" key="1">
    <citation type="submission" date="2020-04" db="EMBL/GenBank/DDBJ databases">
        <authorList>
            <person name="Alioto T."/>
            <person name="Alioto T."/>
            <person name="Gomez Garrido J."/>
        </authorList>
    </citation>
    <scope>NUCLEOTIDE SEQUENCE [LARGE SCALE GENOMIC DNA]</scope>
</reference>
<evidence type="ECO:0000313" key="3">
    <source>
        <dbReference type="Proteomes" id="UP000494165"/>
    </source>
</evidence>
<dbReference type="PANTHER" id="PTHR34415">
    <property type="entry name" value="INTEGRASE CATALYTIC DOMAIN-CONTAINING PROTEIN"/>
    <property type="match status" value="1"/>
</dbReference>
<dbReference type="AlphaFoldDB" id="A0A8S1C2Z9"/>
<feature type="region of interest" description="Disordered" evidence="1">
    <location>
        <begin position="1"/>
        <end position="43"/>
    </location>
</feature>
<feature type="region of interest" description="Disordered" evidence="1">
    <location>
        <begin position="334"/>
        <end position="359"/>
    </location>
</feature>
<name>A0A8S1C2Z9_9INSE</name>